<dbReference type="GO" id="GO:0043138">
    <property type="term" value="F:3'-5' DNA helicase activity"/>
    <property type="evidence" value="ECO:0007669"/>
    <property type="project" value="UniProtKB-EC"/>
</dbReference>
<feature type="domain" description="UvrD-like helicase ATP-binding" evidence="10">
    <location>
        <begin position="1"/>
        <end position="450"/>
    </location>
</feature>
<dbReference type="SUPFAM" id="SSF52540">
    <property type="entry name" value="P-loop containing nucleoside triphosphate hydrolases"/>
    <property type="match status" value="1"/>
</dbReference>
<dbReference type="InterPro" id="IPR014017">
    <property type="entry name" value="DNA_helicase_UvrD-like_C"/>
</dbReference>
<feature type="binding site" evidence="9">
    <location>
        <begin position="9"/>
        <end position="16"/>
    </location>
    <ligand>
        <name>ATP</name>
        <dbReference type="ChEBI" id="CHEBI:30616"/>
    </ligand>
</feature>
<evidence type="ECO:0000256" key="8">
    <source>
        <dbReference type="ARBA" id="ARBA00048988"/>
    </source>
</evidence>
<dbReference type="PANTHER" id="PTHR11070:SF67">
    <property type="entry name" value="DNA 3'-5' HELICASE"/>
    <property type="match status" value="1"/>
</dbReference>
<dbReference type="AlphaFoldDB" id="A0A1J1DTA3"/>
<dbReference type="GO" id="GO:0016887">
    <property type="term" value="F:ATP hydrolysis activity"/>
    <property type="evidence" value="ECO:0007669"/>
    <property type="project" value="RHEA"/>
</dbReference>
<keyword evidence="4 9" id="KW-0067">ATP-binding</keyword>
<dbReference type="Gene3D" id="1.10.486.10">
    <property type="entry name" value="PCRA, domain 4"/>
    <property type="match status" value="1"/>
</dbReference>
<dbReference type="Pfam" id="PF13361">
    <property type="entry name" value="UvrD_C"/>
    <property type="match status" value="1"/>
</dbReference>
<evidence type="ECO:0000256" key="3">
    <source>
        <dbReference type="ARBA" id="ARBA00022806"/>
    </source>
</evidence>
<comment type="catalytic activity">
    <reaction evidence="6">
        <text>Couples ATP hydrolysis with the unwinding of duplex DNA by translocating in the 3'-5' direction.</text>
        <dbReference type="EC" id="5.6.2.4"/>
    </reaction>
</comment>
<name>A0A1J1DTA3_9BACT</name>
<dbReference type="OrthoDB" id="9810135at2"/>
<dbReference type="GO" id="GO:0000725">
    <property type="term" value="P:recombinational repair"/>
    <property type="evidence" value="ECO:0007669"/>
    <property type="project" value="TreeGrafter"/>
</dbReference>
<comment type="catalytic activity">
    <reaction evidence="8">
        <text>ATP + H2O = ADP + phosphate + H(+)</text>
        <dbReference type="Rhea" id="RHEA:13065"/>
        <dbReference type="ChEBI" id="CHEBI:15377"/>
        <dbReference type="ChEBI" id="CHEBI:15378"/>
        <dbReference type="ChEBI" id="CHEBI:30616"/>
        <dbReference type="ChEBI" id="CHEBI:43474"/>
        <dbReference type="ChEBI" id="CHEBI:456216"/>
        <dbReference type="EC" id="5.6.2.4"/>
    </reaction>
</comment>
<dbReference type="InterPro" id="IPR027417">
    <property type="entry name" value="P-loop_NTPase"/>
</dbReference>
<dbReference type="PROSITE" id="PS51217">
    <property type="entry name" value="UVRD_HELICASE_CTER"/>
    <property type="match status" value="1"/>
</dbReference>
<dbReference type="Proteomes" id="UP000242645">
    <property type="component" value="Chromosome"/>
</dbReference>
<accession>A0A1J1DTA3</accession>
<keyword evidence="3 9" id="KW-0347">Helicase</keyword>
<evidence type="ECO:0000256" key="9">
    <source>
        <dbReference type="PROSITE-ProRule" id="PRU00560"/>
    </source>
</evidence>
<feature type="domain" description="UvrD-like helicase C-terminal" evidence="11">
    <location>
        <begin position="484"/>
        <end position="750"/>
    </location>
</feature>
<dbReference type="EMBL" id="AP017368">
    <property type="protein sequence ID" value="BAV91893.1"/>
    <property type="molecule type" value="Genomic_DNA"/>
</dbReference>
<evidence type="ECO:0000256" key="6">
    <source>
        <dbReference type="ARBA" id="ARBA00034617"/>
    </source>
</evidence>
<dbReference type="Pfam" id="PF00580">
    <property type="entry name" value="UvrD-helicase"/>
    <property type="match status" value="1"/>
</dbReference>
<protein>
    <recommendedName>
        <fullName evidence="7">DNA 3'-5' helicase</fullName>
        <ecNumber evidence="7">5.6.2.4</ecNumber>
    </recommendedName>
</protein>
<evidence type="ECO:0000313" key="13">
    <source>
        <dbReference type="Proteomes" id="UP000242645"/>
    </source>
</evidence>
<dbReference type="GO" id="GO:0005524">
    <property type="term" value="F:ATP binding"/>
    <property type="evidence" value="ECO:0007669"/>
    <property type="project" value="UniProtKB-UniRule"/>
</dbReference>
<keyword evidence="5" id="KW-0413">Isomerase</keyword>
<reference evidence="12 13" key="1">
    <citation type="journal article" date="2017" name="ISME J.">
        <title>Genome of 'Ca. Desulfovibrio trichonymphae', an H2-oxidizing bacterium in a tripartite symbiotic system within a protist cell in the termite gut.</title>
        <authorList>
            <person name="Kuwahara H."/>
            <person name="Yuki M."/>
            <person name="Izawa K."/>
            <person name="Ohkuma M."/>
            <person name="Hongoh Y."/>
        </authorList>
    </citation>
    <scope>NUCLEOTIDE SEQUENCE [LARGE SCALE GENOMIC DNA]</scope>
    <source>
        <strain evidence="12 13">Rs-N31</strain>
    </source>
</reference>
<evidence type="ECO:0000259" key="11">
    <source>
        <dbReference type="PROSITE" id="PS51217"/>
    </source>
</evidence>
<sequence>MPQLTQIKASAGSGKTYELTRRFLLRLTQCGNNSAKNAFAACAPIRNDRPLGLGDILAVTFTNAAAVEMRDRVIRQLKNAALGNPTGDFSLPADRARAWVDTIVRDLSALNIRTIDSLLLLIVRAAALELNLPPDFQPVFSTEEALTPYLDIFIEQVSRGDDAMRELLRQACLALVNHDNTPGFLAGDKLRRKLCEVLDDVLRGKYAGRTPRSELEAKLHDMKTTAVQAAQTLLATTMTHNLPWHKTALAAVAQLAEGRMKSCASVYAGKNNAGELFHKNTTVPDIVATAFEAYAAQARNWTRTGELIRQALGLEPFMQLAETLVGAFLQSLEQEGALPALLTPQLAGAALNGDHGVPDMLCRLGTRLRHFLLDEFQDTSREQWLALHPLVLEALSRGGSLTCVGDVKQSIYSWRGGEPELFDSVFEDVALTQISPRMEQHILPFNRRSRREVLEHNNRFFAPLADAATALQIMRSLMPQDTPEHILQTGAHKIHTAFAGVVQQCPPEAQNGGFVRMKQIQEHDAAALSEAAADCLCRLLREEIQPRRPLSDVLVLTRGNATARLVAERLVREGLPVITENSLLLAGHPLIVQTVAMLRFLDAPEDDIAFWTVLTGSVLRDHPEAAGLAWESLHDWRPANAQQPLYLNFRAHRPHIWKRLLAPFYNQSGLMTPYDIVQEWFARLDVESRFADARTFLRRFLEVLQHAEEKGLADLPSFLAHWQDKGGEEKVPMSENMNAVHIMTIHKSKGLEAPVVILPWTDFRPYAANNTIAVEKDGMLLAASNQKSLGELYYADMTRQARETLHLLYVAFTRAKDELYAFRTVTPHTKKLCSLDAAMDILWRQAGFAPPYISGTPPSTLVRDTKPAAPTPSAQSVAPQPVPTDWRPMLWLPRLKIFRNPLGRSAFTPEKYGELIHFCLKNLKITGKAGHDASMAVKFSLAHFPLPVPRNKTLREELIDMLEWYASCPEAARWMAHGMPEQSMIDKDGRTLRMDLLVREPGGLLIVEYKSGQPQPRHLDQIRRYLACLAESGEAGADAARAVLVYISLRRFQPVSPHSASPLCEAYE</sequence>
<evidence type="ECO:0000256" key="1">
    <source>
        <dbReference type="ARBA" id="ARBA00022741"/>
    </source>
</evidence>
<evidence type="ECO:0000256" key="7">
    <source>
        <dbReference type="ARBA" id="ARBA00034808"/>
    </source>
</evidence>
<evidence type="ECO:0000259" key="10">
    <source>
        <dbReference type="PROSITE" id="PS51198"/>
    </source>
</evidence>
<dbReference type="GO" id="GO:0005829">
    <property type="term" value="C:cytosol"/>
    <property type="evidence" value="ECO:0007669"/>
    <property type="project" value="TreeGrafter"/>
</dbReference>
<evidence type="ECO:0000313" key="12">
    <source>
        <dbReference type="EMBL" id="BAV91893.1"/>
    </source>
</evidence>
<dbReference type="PANTHER" id="PTHR11070">
    <property type="entry name" value="UVRD / RECB / PCRA DNA HELICASE FAMILY MEMBER"/>
    <property type="match status" value="1"/>
</dbReference>
<evidence type="ECO:0000256" key="4">
    <source>
        <dbReference type="ARBA" id="ARBA00022840"/>
    </source>
</evidence>
<dbReference type="Gene3D" id="3.40.50.300">
    <property type="entry name" value="P-loop containing nucleotide triphosphate hydrolases"/>
    <property type="match status" value="3"/>
</dbReference>
<keyword evidence="2 9" id="KW-0378">Hydrolase</keyword>
<dbReference type="GO" id="GO:0003677">
    <property type="term" value="F:DNA binding"/>
    <property type="evidence" value="ECO:0007669"/>
    <property type="project" value="InterPro"/>
</dbReference>
<dbReference type="PROSITE" id="PS51198">
    <property type="entry name" value="UVRD_HELICASE_ATP_BIND"/>
    <property type="match status" value="1"/>
</dbReference>
<dbReference type="InterPro" id="IPR000212">
    <property type="entry name" value="DNA_helicase_UvrD/REP"/>
</dbReference>
<proteinExistence type="predicted"/>
<evidence type="ECO:0000256" key="5">
    <source>
        <dbReference type="ARBA" id="ARBA00023235"/>
    </source>
</evidence>
<dbReference type="InterPro" id="IPR014016">
    <property type="entry name" value="UvrD-like_ATP-bd"/>
</dbReference>
<dbReference type="KEGG" id="dtr:RSDT_0381"/>
<evidence type="ECO:0000256" key="2">
    <source>
        <dbReference type="ARBA" id="ARBA00022801"/>
    </source>
</evidence>
<keyword evidence="1 9" id="KW-0547">Nucleotide-binding</keyword>
<dbReference type="EC" id="5.6.2.4" evidence="7"/>
<gene>
    <name evidence="12" type="ORF">RSDT_0381</name>
</gene>
<keyword evidence="13" id="KW-1185">Reference proteome</keyword>
<organism evidence="12 13">
    <name type="scientific">Candidatus Desulfovibrio trichonymphae</name>
    <dbReference type="NCBI Taxonomy" id="1725232"/>
    <lineage>
        <taxon>Bacteria</taxon>
        <taxon>Pseudomonadati</taxon>
        <taxon>Thermodesulfobacteriota</taxon>
        <taxon>Desulfovibrionia</taxon>
        <taxon>Desulfovibrionales</taxon>
        <taxon>Desulfovibrionaceae</taxon>
        <taxon>Desulfovibrio</taxon>
    </lineage>
</organism>